<gene>
    <name evidence="2" type="ORF">LF65_04952</name>
</gene>
<dbReference type="SUPFAM" id="SSF109604">
    <property type="entry name" value="HD-domain/PDEase-like"/>
    <property type="match status" value="1"/>
</dbReference>
<proteinExistence type="predicted"/>
<dbReference type="Pfam" id="PF01966">
    <property type="entry name" value="HD"/>
    <property type="match status" value="1"/>
</dbReference>
<dbReference type="PANTHER" id="PTHR38659">
    <property type="entry name" value="METAL-DEPENDENT PHOSPHOHYDROLASE"/>
    <property type="match status" value="1"/>
</dbReference>
<organism evidence="2 3">
    <name type="scientific">Clostridium beijerinckii</name>
    <name type="common">Clostridium MP</name>
    <dbReference type="NCBI Taxonomy" id="1520"/>
    <lineage>
        <taxon>Bacteria</taxon>
        <taxon>Bacillati</taxon>
        <taxon>Bacillota</taxon>
        <taxon>Clostridia</taxon>
        <taxon>Eubacteriales</taxon>
        <taxon>Clostridiaceae</taxon>
        <taxon>Clostridium</taxon>
    </lineage>
</organism>
<sequence length="187" mass="21097">MEEKIDRQKAWDALCKYNKSDSLRKHGLAVEGAMRHFAKLYNEEEDIWGIIGLLHDIDYEMYPDEHCAKSQEIMKEEGFPESYIRAVASHGYGIVNEIKPESNAEKVLYTIDELTGLIGAAALMRPSKSVMDLEVKSVKKKFKAKGFAAGVDRNVILNGCKMIDMELDKVIENTILGMRNVAEEIGL</sequence>
<name>A0A0B5QKM7_CLOBE</name>
<keyword evidence="2" id="KW-0378">Hydrolase</keyword>
<feature type="domain" description="HD" evidence="1">
    <location>
        <begin position="26"/>
        <end position="114"/>
    </location>
</feature>
<evidence type="ECO:0000259" key="1">
    <source>
        <dbReference type="Pfam" id="PF01966"/>
    </source>
</evidence>
<reference evidence="3" key="1">
    <citation type="submission" date="2014-12" db="EMBL/GenBank/DDBJ databases">
        <title>Genome sequence of Clostridium beijerinckii strain 59B.</title>
        <authorList>
            <person name="Little G.T."/>
            <person name="Minton N.P."/>
        </authorList>
    </citation>
    <scope>NUCLEOTIDE SEQUENCE [LARGE SCALE GENOMIC DNA]</scope>
    <source>
        <strain evidence="3">59B</strain>
    </source>
</reference>
<evidence type="ECO:0000313" key="3">
    <source>
        <dbReference type="Proteomes" id="UP000031866"/>
    </source>
</evidence>
<dbReference type="Proteomes" id="UP000031866">
    <property type="component" value="Chromosome"/>
</dbReference>
<accession>A0A0B5QKM7</accession>
<dbReference type="OrthoDB" id="9801160at2"/>
<dbReference type="PANTHER" id="PTHR38659:SF2">
    <property type="entry name" value="HDIG DOMAIN PROTEIN"/>
    <property type="match status" value="1"/>
</dbReference>
<dbReference type="InterPro" id="IPR006675">
    <property type="entry name" value="HDIG_dom"/>
</dbReference>
<protein>
    <submittedName>
        <fullName evidence="2">Hydrolase</fullName>
    </submittedName>
</protein>
<dbReference type="GO" id="GO:0016787">
    <property type="term" value="F:hydrolase activity"/>
    <property type="evidence" value="ECO:0007669"/>
    <property type="project" value="UniProtKB-KW"/>
</dbReference>
<evidence type="ECO:0000313" key="2">
    <source>
        <dbReference type="EMBL" id="AJH01481.1"/>
    </source>
</evidence>
<dbReference type="InterPro" id="IPR006674">
    <property type="entry name" value="HD_domain"/>
</dbReference>
<dbReference type="Gene3D" id="1.10.3210.10">
    <property type="entry name" value="Hypothetical protein af1432"/>
    <property type="match status" value="1"/>
</dbReference>
<dbReference type="KEGG" id="cbei:LF65_04952"/>
<dbReference type="AlphaFoldDB" id="A0A0B5QKM7"/>
<dbReference type="STRING" id="1520.LF65_04952"/>
<dbReference type="EMBL" id="CP010086">
    <property type="protein sequence ID" value="AJH01481.1"/>
    <property type="molecule type" value="Genomic_DNA"/>
</dbReference>
<dbReference type="NCBIfam" id="TIGR00277">
    <property type="entry name" value="HDIG"/>
    <property type="match status" value="1"/>
</dbReference>
<dbReference type="RefSeq" id="WP_041899914.1">
    <property type="nucleotide sequence ID" value="NZ_CP010086.2"/>
</dbReference>